<feature type="chain" id="PRO_5036223493" evidence="2">
    <location>
        <begin position="17"/>
        <end position="413"/>
    </location>
</feature>
<feature type="region of interest" description="Disordered" evidence="1">
    <location>
        <begin position="193"/>
        <end position="399"/>
    </location>
</feature>
<dbReference type="PANTHER" id="PTHR31709:SF3">
    <property type="entry name" value="LEUCINE ZIPPER PROTEIN 4-RELATED"/>
    <property type="match status" value="1"/>
</dbReference>
<name>A0A813XKW4_9BILA</name>
<evidence type="ECO:0000313" key="4">
    <source>
        <dbReference type="EMBL" id="CAF3658703.1"/>
    </source>
</evidence>
<feature type="compositionally biased region" description="Low complexity" evidence="1">
    <location>
        <begin position="291"/>
        <end position="306"/>
    </location>
</feature>
<keyword evidence="2" id="KW-0732">Signal</keyword>
<protein>
    <submittedName>
        <fullName evidence="3">Uncharacterized protein</fullName>
    </submittedName>
</protein>
<dbReference type="Proteomes" id="UP000681722">
    <property type="component" value="Unassembled WGS sequence"/>
</dbReference>
<comment type="caution">
    <text evidence="3">The sequence shown here is derived from an EMBL/GenBank/DDBJ whole genome shotgun (WGS) entry which is preliminary data.</text>
</comment>
<sequence length="413" mass="44871">MLFVMFFLIHLYPVNSLYCKLPCEYELDINGTTFNDKINCHDLTDQYSQCIVQIIFKYGLVQGLTPIPPSIKIQYISNTKTPNEPSNINIYHQLQTHVEFTDTDDNNAMLTTITINFACKDGDKCDENYVKSMLPISLNNEKTYKSFKVNISRTIFLAENYFENDNIRCYTFSSKRPSQSEMSNLSRVVFNNNQPPETIIANPSETTTVKPSETTTTDPSETTTADPSETTTANPSETSTANPSETSTANPSETTTANPSETTTADPSETTTADPSETTTADPSETSTVKPSETTTANPSETTTANPSETSTAKPSETTTANPLETTTVKPSETMTANPSETSTAKPSETTTANPLETTPVKPSETTTANPSETSTAKPSETTTVKPSETTATESSINTTAETTTNYVVTSAK</sequence>
<feature type="compositionally biased region" description="Low complexity" evidence="1">
    <location>
        <begin position="203"/>
        <end position="233"/>
    </location>
</feature>
<dbReference type="Proteomes" id="UP000663829">
    <property type="component" value="Unassembled WGS sequence"/>
</dbReference>
<feature type="compositionally biased region" description="Polar residues" evidence="1">
    <location>
        <begin position="307"/>
        <end position="317"/>
    </location>
</feature>
<proteinExistence type="predicted"/>
<organism evidence="3 5">
    <name type="scientific">Didymodactylos carnosus</name>
    <dbReference type="NCBI Taxonomy" id="1234261"/>
    <lineage>
        <taxon>Eukaryota</taxon>
        <taxon>Metazoa</taxon>
        <taxon>Spiralia</taxon>
        <taxon>Gnathifera</taxon>
        <taxon>Rotifera</taxon>
        <taxon>Eurotatoria</taxon>
        <taxon>Bdelloidea</taxon>
        <taxon>Philodinida</taxon>
        <taxon>Philodinidae</taxon>
        <taxon>Didymodactylos</taxon>
    </lineage>
</organism>
<reference evidence="3" key="1">
    <citation type="submission" date="2021-02" db="EMBL/GenBank/DDBJ databases">
        <authorList>
            <person name="Nowell W R."/>
        </authorList>
    </citation>
    <scope>NUCLEOTIDE SEQUENCE</scope>
</reference>
<accession>A0A813XKW4</accession>
<dbReference type="OrthoDB" id="7862677at2759"/>
<dbReference type="PANTHER" id="PTHR31709">
    <property type="entry name" value="LEUCINE ZIPPER PROTEIN 4-RELATED"/>
    <property type="match status" value="1"/>
</dbReference>
<feature type="compositionally biased region" description="Low complexity" evidence="1">
    <location>
        <begin position="388"/>
        <end position="399"/>
    </location>
</feature>
<feature type="signal peptide" evidence="2">
    <location>
        <begin position="1"/>
        <end position="16"/>
    </location>
</feature>
<feature type="compositionally biased region" description="Low complexity" evidence="1">
    <location>
        <begin position="251"/>
        <end position="282"/>
    </location>
</feature>
<feature type="compositionally biased region" description="Polar residues" evidence="1">
    <location>
        <begin position="364"/>
        <end position="387"/>
    </location>
</feature>
<evidence type="ECO:0000256" key="1">
    <source>
        <dbReference type="SAM" id="MobiDB-lite"/>
    </source>
</evidence>
<evidence type="ECO:0000256" key="2">
    <source>
        <dbReference type="SAM" id="SignalP"/>
    </source>
</evidence>
<keyword evidence="5" id="KW-1185">Reference proteome</keyword>
<dbReference type="SUPFAM" id="SSF69349">
    <property type="entry name" value="Phage fibre proteins"/>
    <property type="match status" value="2"/>
</dbReference>
<dbReference type="EMBL" id="CAJNOQ010001142">
    <property type="protein sequence ID" value="CAF0871395.1"/>
    <property type="molecule type" value="Genomic_DNA"/>
</dbReference>
<evidence type="ECO:0000313" key="3">
    <source>
        <dbReference type="EMBL" id="CAF0871395.1"/>
    </source>
</evidence>
<feature type="compositionally biased region" description="Low complexity" evidence="1">
    <location>
        <begin position="318"/>
        <end position="328"/>
    </location>
</feature>
<evidence type="ECO:0000313" key="5">
    <source>
        <dbReference type="Proteomes" id="UP000663829"/>
    </source>
</evidence>
<dbReference type="AlphaFoldDB" id="A0A813XKW4"/>
<dbReference type="InterPro" id="IPR052690">
    <property type="entry name" value="Antho-RFamide"/>
</dbReference>
<gene>
    <name evidence="3" type="ORF">GPM918_LOCUS7118</name>
    <name evidence="4" type="ORF">SRO942_LOCUS7118</name>
</gene>
<feature type="compositionally biased region" description="Polar residues" evidence="1">
    <location>
        <begin position="329"/>
        <end position="357"/>
    </location>
</feature>
<dbReference type="EMBL" id="CAJOBC010001142">
    <property type="protein sequence ID" value="CAF3658703.1"/>
    <property type="molecule type" value="Genomic_DNA"/>
</dbReference>
<feature type="compositionally biased region" description="Polar residues" evidence="1">
    <location>
        <begin position="234"/>
        <end position="250"/>
    </location>
</feature>